<dbReference type="GO" id="GO:0005436">
    <property type="term" value="F:sodium:phosphate symporter activity"/>
    <property type="evidence" value="ECO:0007669"/>
    <property type="project" value="InterPro"/>
</dbReference>
<dbReference type="PANTHER" id="PTHR10010:SF46">
    <property type="entry name" value="SODIUM-DEPENDENT PHOSPHATE TRANSPORT PROTEIN 2B"/>
    <property type="match status" value="1"/>
</dbReference>
<dbReference type="Pfam" id="PF02690">
    <property type="entry name" value="Na_Pi_cotrans"/>
    <property type="match status" value="2"/>
</dbReference>
<dbReference type="OrthoDB" id="5786928at2"/>
<evidence type="ECO:0000256" key="3">
    <source>
        <dbReference type="ARBA" id="ARBA00022692"/>
    </source>
</evidence>
<dbReference type="GO" id="GO:0044341">
    <property type="term" value="P:sodium-dependent phosphate transport"/>
    <property type="evidence" value="ECO:0007669"/>
    <property type="project" value="InterPro"/>
</dbReference>
<dbReference type="AlphaFoldDB" id="A0A2N8KXJ8"/>
<evidence type="ECO:0000256" key="2">
    <source>
        <dbReference type="ARBA" id="ARBA00022475"/>
    </source>
</evidence>
<feature type="transmembrane region" description="Helical" evidence="6">
    <location>
        <begin position="47"/>
        <end position="74"/>
    </location>
</feature>
<keyword evidence="3 6" id="KW-0812">Transmembrane</keyword>
<keyword evidence="4 6" id="KW-1133">Transmembrane helix</keyword>
<feature type="transmembrane region" description="Helical" evidence="6">
    <location>
        <begin position="132"/>
        <end position="149"/>
    </location>
</feature>
<proteinExistence type="predicted"/>
<dbReference type="RefSeq" id="WP_102768118.1">
    <property type="nucleotide sequence ID" value="NZ_POSP01000003.1"/>
</dbReference>
<dbReference type="GO" id="GO:0005886">
    <property type="term" value="C:plasma membrane"/>
    <property type="evidence" value="ECO:0007669"/>
    <property type="project" value="UniProtKB-SubCell"/>
</dbReference>
<keyword evidence="2" id="KW-1003">Cell membrane</keyword>
<evidence type="ECO:0000256" key="6">
    <source>
        <dbReference type="SAM" id="Phobius"/>
    </source>
</evidence>
<accession>A0A2N8KXJ8</accession>
<feature type="transmembrane region" description="Helical" evidence="6">
    <location>
        <begin position="169"/>
        <end position="187"/>
    </location>
</feature>
<name>A0A2N8KXJ8_9BURK</name>
<evidence type="ECO:0000256" key="1">
    <source>
        <dbReference type="ARBA" id="ARBA00004651"/>
    </source>
</evidence>
<dbReference type="InterPro" id="IPR003841">
    <property type="entry name" value="Na/Pi_transpt"/>
</dbReference>
<comment type="caution">
    <text evidence="7">The sequence shown here is derived from an EMBL/GenBank/DDBJ whole genome shotgun (WGS) entry which is preliminary data.</text>
</comment>
<feature type="transmembrane region" description="Helical" evidence="6">
    <location>
        <begin position="95"/>
        <end position="120"/>
    </location>
</feature>
<evidence type="ECO:0000313" key="8">
    <source>
        <dbReference type="Proteomes" id="UP000235916"/>
    </source>
</evidence>
<dbReference type="NCBIfam" id="NF037997">
    <property type="entry name" value="Na_Pi_symport"/>
    <property type="match status" value="1"/>
</dbReference>
<evidence type="ECO:0000256" key="5">
    <source>
        <dbReference type="ARBA" id="ARBA00023136"/>
    </source>
</evidence>
<comment type="subcellular location">
    <subcellularLocation>
        <location evidence="1">Cell membrane</location>
        <topology evidence="1">Multi-pass membrane protein</topology>
    </subcellularLocation>
</comment>
<dbReference type="Proteomes" id="UP000235916">
    <property type="component" value="Unassembled WGS sequence"/>
</dbReference>
<dbReference type="EMBL" id="POSP01000003">
    <property type="protein sequence ID" value="PND38198.1"/>
    <property type="molecule type" value="Genomic_DNA"/>
</dbReference>
<protein>
    <submittedName>
        <fullName evidence="7">Na+/Picotransporter</fullName>
    </submittedName>
</protein>
<feature type="transmembrane region" description="Helical" evidence="6">
    <location>
        <begin position="193"/>
        <end position="220"/>
    </location>
</feature>
<keyword evidence="8" id="KW-1185">Reference proteome</keyword>
<keyword evidence="5 6" id="KW-0472">Membrane</keyword>
<dbReference type="PANTHER" id="PTHR10010">
    <property type="entry name" value="SOLUTE CARRIER FAMILY 34 SODIUM PHOSPHATE , MEMBER 2-RELATED"/>
    <property type="match status" value="1"/>
</dbReference>
<organism evidence="7 8">
    <name type="scientific">Kinneretia aquatilis</name>
    <dbReference type="NCBI Taxonomy" id="2070761"/>
    <lineage>
        <taxon>Bacteria</taxon>
        <taxon>Pseudomonadati</taxon>
        <taxon>Pseudomonadota</taxon>
        <taxon>Betaproteobacteria</taxon>
        <taxon>Burkholderiales</taxon>
        <taxon>Sphaerotilaceae</taxon>
        <taxon>Roseateles</taxon>
    </lineage>
</organism>
<gene>
    <name evidence="7" type="ORF">C1O66_12155</name>
</gene>
<evidence type="ECO:0000256" key="4">
    <source>
        <dbReference type="ARBA" id="ARBA00022989"/>
    </source>
</evidence>
<evidence type="ECO:0000313" key="7">
    <source>
        <dbReference type="EMBL" id="PND38198.1"/>
    </source>
</evidence>
<reference evidence="7 8" key="1">
    <citation type="submission" date="2018-01" db="EMBL/GenBank/DDBJ databases">
        <title>Draft genome sequence of Paucibacter aquatile CR182 isolated from freshwater of the Nakdong River.</title>
        <authorList>
            <person name="Choi A."/>
            <person name="Chung E.J."/>
        </authorList>
    </citation>
    <scope>NUCLEOTIDE SEQUENCE [LARGE SCALE GENOMIC DNA]</scope>
    <source>
        <strain evidence="7 8">CR182</strain>
    </source>
</reference>
<sequence>MSIFISLFAGLGLFFIGVRLISSNLRQVIGRRLRQLIARAVTGPGSLALFGLLAGAVMQSVNAVIHVLVALVTAGAMDRKRAFPIIRWTNLGTSMLALVAAIDLHALALCLVGLTGIAYYRQIDQSTRWRHAVGALLGLGLLFLGTDFIKSGAALLRTEPWLRLHISELGVWLLPSFAIGAAVAWAAQSSTTVVVITMSLAAGGLIGWNGGAMLVMGAGLGSAASAWSLAGRLQGSARQLVLFQVLLRLQGLLLTLAFYACNRWLLDDPFGRLLDQFQMGLPARLAAFYMVVQLLSDLASRALEAPSLRWLEAWAAPSLQENLSKPHFVHDEALDEAETALLLADKEQQRLLACLPAYLDALRQDAPAALTSADQRQAAESQVLQLCEQFLVELADRQRSRDVLERSMVLRDRNRLLASLQESLVELHQAAQVASGGDDEAGRATVAQLLDQLVQSLHLMLEALAETAARAQPDAEDLELLRSLTHDRSELMDGIRRRLQGSDLEAGLRQAVFSATTVFERCVWLARRYVLLLDSPITAMATEPSTKT</sequence>